<dbReference type="RefSeq" id="WP_196912761.1">
    <property type="nucleotide sequence ID" value="NZ_JADTFC010000028.1"/>
</dbReference>
<evidence type="ECO:0000313" key="4">
    <source>
        <dbReference type="Proteomes" id="UP000608450"/>
    </source>
</evidence>
<dbReference type="InterPro" id="IPR000468">
    <property type="entry name" value="Barstar"/>
</dbReference>
<reference evidence="3 4" key="1">
    <citation type="submission" date="2020-11" db="EMBL/GenBank/DDBJ databases">
        <title>Enhanced detection system for hospital associated transmission using whole genome sequencing surveillance.</title>
        <authorList>
            <person name="Harrison L.H."/>
            <person name="Van Tyne D."/>
            <person name="Marsh J.W."/>
            <person name="Griffith M.P."/>
            <person name="Snyder D.J."/>
            <person name="Cooper V.S."/>
            <person name="Mustapha M."/>
        </authorList>
    </citation>
    <scope>NUCLEOTIDE SEQUENCE [LARGE SCALE GENOMIC DNA]</scope>
    <source>
        <strain evidence="3 4">PSA00705</strain>
    </source>
</reference>
<sequence length="92" mass="10572">MTRPQIITIDLGGVRGIEELHKCLAQALGFPDWYGRNWDAFWDAITGLVEMLELHGWFAFSVAIPKEANQLAELFSEMNKKYPAWASKVIYR</sequence>
<keyword evidence="4" id="KW-1185">Reference proteome</keyword>
<evidence type="ECO:0000313" key="3">
    <source>
        <dbReference type="EMBL" id="MBG6288402.1"/>
    </source>
</evidence>
<gene>
    <name evidence="3" type="ORF">I5I61_13185</name>
</gene>
<protein>
    <submittedName>
        <fullName evidence="3">Barstar family protein</fullName>
    </submittedName>
</protein>
<accession>A0ABS0KJY5</accession>
<evidence type="ECO:0000259" key="2">
    <source>
        <dbReference type="Pfam" id="PF01337"/>
    </source>
</evidence>
<dbReference type="EMBL" id="JADTFC010000028">
    <property type="protein sequence ID" value="MBG6288402.1"/>
    <property type="molecule type" value="Genomic_DNA"/>
</dbReference>
<organism evidence="3 4">
    <name type="scientific">Pseudomonas nitroreducens</name>
    <dbReference type="NCBI Taxonomy" id="46680"/>
    <lineage>
        <taxon>Bacteria</taxon>
        <taxon>Pseudomonadati</taxon>
        <taxon>Pseudomonadota</taxon>
        <taxon>Gammaproteobacteria</taxon>
        <taxon>Pseudomonadales</taxon>
        <taxon>Pseudomonadaceae</taxon>
        <taxon>Pseudomonas</taxon>
    </lineage>
</organism>
<evidence type="ECO:0000256" key="1">
    <source>
        <dbReference type="ARBA" id="ARBA00006845"/>
    </source>
</evidence>
<dbReference type="Proteomes" id="UP000608450">
    <property type="component" value="Unassembled WGS sequence"/>
</dbReference>
<dbReference type="InterPro" id="IPR035905">
    <property type="entry name" value="Barstar-like_sf"/>
</dbReference>
<dbReference type="Pfam" id="PF01337">
    <property type="entry name" value="Barstar"/>
    <property type="match status" value="1"/>
</dbReference>
<proteinExistence type="inferred from homology"/>
<comment type="caution">
    <text evidence="3">The sequence shown here is derived from an EMBL/GenBank/DDBJ whole genome shotgun (WGS) entry which is preliminary data.</text>
</comment>
<name>A0ABS0KJY5_PSENT</name>
<dbReference type="Gene3D" id="3.30.370.10">
    <property type="entry name" value="Barstar-like"/>
    <property type="match status" value="1"/>
</dbReference>
<comment type="similarity">
    <text evidence="1">Belongs to the barstar family.</text>
</comment>
<feature type="domain" description="Barstar (barnase inhibitor)" evidence="2">
    <location>
        <begin position="6"/>
        <end position="82"/>
    </location>
</feature>
<dbReference type="SUPFAM" id="SSF52038">
    <property type="entry name" value="Barstar-related"/>
    <property type="match status" value="1"/>
</dbReference>